<keyword evidence="8" id="KW-1185">Reference proteome</keyword>
<dbReference type="PANTHER" id="PTHR33507:SF3">
    <property type="entry name" value="INNER MEMBRANE PROTEIN YBBJ"/>
    <property type="match status" value="1"/>
</dbReference>
<dbReference type="Gene3D" id="2.40.50.140">
    <property type="entry name" value="Nucleic acid-binding proteins"/>
    <property type="match status" value="1"/>
</dbReference>
<evidence type="ECO:0000256" key="4">
    <source>
        <dbReference type="ARBA" id="ARBA00023136"/>
    </source>
</evidence>
<dbReference type="RefSeq" id="WP_188447605.1">
    <property type="nucleotide sequence ID" value="NZ_BMFO01000001.1"/>
</dbReference>
<keyword evidence="2 5" id="KW-0812">Transmembrane</keyword>
<dbReference type="AlphaFoldDB" id="A0A917CFJ4"/>
<feature type="domain" description="NfeD-like C-terminal" evidence="6">
    <location>
        <begin position="87"/>
        <end position="141"/>
    </location>
</feature>
<dbReference type="EMBL" id="BMFO01000001">
    <property type="protein sequence ID" value="GGF86905.1"/>
    <property type="molecule type" value="Genomic_DNA"/>
</dbReference>
<dbReference type="Pfam" id="PF01957">
    <property type="entry name" value="NfeD"/>
    <property type="match status" value="1"/>
</dbReference>
<evidence type="ECO:0000313" key="8">
    <source>
        <dbReference type="Proteomes" id="UP000632858"/>
    </source>
</evidence>
<name>A0A917CFJ4_9GAMM</name>
<evidence type="ECO:0000256" key="3">
    <source>
        <dbReference type="ARBA" id="ARBA00022989"/>
    </source>
</evidence>
<dbReference type="GO" id="GO:0005886">
    <property type="term" value="C:plasma membrane"/>
    <property type="evidence" value="ECO:0007669"/>
    <property type="project" value="TreeGrafter"/>
</dbReference>
<keyword evidence="3 5" id="KW-1133">Transmembrane helix</keyword>
<dbReference type="PANTHER" id="PTHR33507">
    <property type="entry name" value="INNER MEMBRANE PROTEIN YBBJ"/>
    <property type="match status" value="1"/>
</dbReference>
<accession>A0A917CFJ4</accession>
<proteinExistence type="predicted"/>
<evidence type="ECO:0000256" key="5">
    <source>
        <dbReference type="SAM" id="Phobius"/>
    </source>
</evidence>
<protein>
    <submittedName>
        <fullName evidence="7">Membrane protein</fullName>
    </submittedName>
</protein>
<comment type="subcellular location">
    <subcellularLocation>
        <location evidence="1">Membrane</location>
        <topology evidence="1">Multi-pass membrane protein</topology>
    </subcellularLocation>
</comment>
<reference evidence="7" key="2">
    <citation type="submission" date="2020-09" db="EMBL/GenBank/DDBJ databases">
        <authorList>
            <person name="Sun Q."/>
            <person name="Zhou Y."/>
        </authorList>
    </citation>
    <scope>NUCLEOTIDE SEQUENCE</scope>
    <source>
        <strain evidence="7">CGMCC 1.12726</strain>
    </source>
</reference>
<dbReference type="Proteomes" id="UP000632858">
    <property type="component" value="Unassembled WGS sequence"/>
</dbReference>
<feature type="transmembrane region" description="Helical" evidence="5">
    <location>
        <begin position="27"/>
        <end position="46"/>
    </location>
</feature>
<gene>
    <name evidence="7" type="ORF">GCM10010960_06040</name>
</gene>
<dbReference type="InterPro" id="IPR052165">
    <property type="entry name" value="Membrane_assoc_protease"/>
</dbReference>
<reference evidence="7" key="1">
    <citation type="journal article" date="2014" name="Int. J. Syst. Evol. Microbiol.">
        <title>Complete genome sequence of Corynebacterium casei LMG S-19264T (=DSM 44701T), isolated from a smear-ripened cheese.</title>
        <authorList>
            <consortium name="US DOE Joint Genome Institute (JGI-PGF)"/>
            <person name="Walter F."/>
            <person name="Albersmeier A."/>
            <person name="Kalinowski J."/>
            <person name="Ruckert C."/>
        </authorList>
    </citation>
    <scope>NUCLEOTIDE SEQUENCE</scope>
    <source>
        <strain evidence="7">CGMCC 1.12726</strain>
    </source>
</reference>
<dbReference type="InterPro" id="IPR012340">
    <property type="entry name" value="NA-bd_OB-fold"/>
</dbReference>
<organism evidence="7 8">
    <name type="scientific">Arenimonas maotaiensis</name>
    <dbReference type="NCBI Taxonomy" id="1446479"/>
    <lineage>
        <taxon>Bacteria</taxon>
        <taxon>Pseudomonadati</taxon>
        <taxon>Pseudomonadota</taxon>
        <taxon>Gammaproteobacteria</taxon>
        <taxon>Lysobacterales</taxon>
        <taxon>Lysobacteraceae</taxon>
        <taxon>Arenimonas</taxon>
    </lineage>
</organism>
<dbReference type="InterPro" id="IPR002810">
    <property type="entry name" value="NfeD-like_C"/>
</dbReference>
<evidence type="ECO:0000259" key="6">
    <source>
        <dbReference type="Pfam" id="PF01957"/>
    </source>
</evidence>
<sequence>MSHAAIFWAVLALVLIGLETAAPGILLLWFGFAAAGVFLLVLGFHLSTPAQMMLFVLLSFISVAVYWKFFRKAGEQTDQPLLNRRQEQMLDRVFSLESAIVNGEGRIKVGDAFWQVQGPDLPQGTPIRVVGVEAGVLRVTPAG</sequence>
<evidence type="ECO:0000313" key="7">
    <source>
        <dbReference type="EMBL" id="GGF86905.1"/>
    </source>
</evidence>
<feature type="transmembrane region" description="Helical" evidence="5">
    <location>
        <begin position="53"/>
        <end position="70"/>
    </location>
</feature>
<evidence type="ECO:0000256" key="1">
    <source>
        <dbReference type="ARBA" id="ARBA00004141"/>
    </source>
</evidence>
<comment type="caution">
    <text evidence="7">The sequence shown here is derived from an EMBL/GenBank/DDBJ whole genome shotgun (WGS) entry which is preliminary data.</text>
</comment>
<evidence type="ECO:0000256" key="2">
    <source>
        <dbReference type="ARBA" id="ARBA00022692"/>
    </source>
</evidence>
<keyword evidence="4 5" id="KW-0472">Membrane</keyword>